<gene>
    <name evidence="2" type="ORF">BASA50_003509</name>
</gene>
<dbReference type="EMBL" id="JAFCIX010000102">
    <property type="protein sequence ID" value="KAH6598469.1"/>
    <property type="molecule type" value="Genomic_DNA"/>
</dbReference>
<organism evidence="2 3">
    <name type="scientific">Batrachochytrium salamandrivorans</name>
    <dbReference type="NCBI Taxonomy" id="1357716"/>
    <lineage>
        <taxon>Eukaryota</taxon>
        <taxon>Fungi</taxon>
        <taxon>Fungi incertae sedis</taxon>
        <taxon>Chytridiomycota</taxon>
        <taxon>Chytridiomycota incertae sedis</taxon>
        <taxon>Chytridiomycetes</taxon>
        <taxon>Rhizophydiales</taxon>
        <taxon>Rhizophydiales incertae sedis</taxon>
        <taxon>Batrachochytrium</taxon>
    </lineage>
</organism>
<feature type="compositionally biased region" description="Polar residues" evidence="1">
    <location>
        <begin position="642"/>
        <end position="657"/>
    </location>
</feature>
<dbReference type="SMART" id="SM00368">
    <property type="entry name" value="LRR_RI"/>
    <property type="match status" value="2"/>
</dbReference>
<keyword evidence="3" id="KW-1185">Reference proteome</keyword>
<dbReference type="Proteomes" id="UP001648503">
    <property type="component" value="Unassembled WGS sequence"/>
</dbReference>
<evidence type="ECO:0000313" key="2">
    <source>
        <dbReference type="EMBL" id="KAH6598469.1"/>
    </source>
</evidence>
<reference evidence="2 3" key="1">
    <citation type="submission" date="2021-02" db="EMBL/GenBank/DDBJ databases">
        <title>Variation within the Batrachochytrium salamandrivorans European outbreak.</title>
        <authorList>
            <person name="Kelly M."/>
            <person name="Pasmans F."/>
            <person name="Shea T.P."/>
            <person name="Munoz J.F."/>
            <person name="Carranza S."/>
            <person name="Cuomo C.A."/>
            <person name="Martel A."/>
        </authorList>
    </citation>
    <scope>NUCLEOTIDE SEQUENCE [LARGE SCALE GENOMIC DNA]</scope>
    <source>
        <strain evidence="2 3">AMFP18/2</strain>
    </source>
</reference>
<accession>A0ABQ8FHN8</accession>
<dbReference type="InterPro" id="IPR032675">
    <property type="entry name" value="LRR_dom_sf"/>
</dbReference>
<evidence type="ECO:0000313" key="3">
    <source>
        <dbReference type="Proteomes" id="UP001648503"/>
    </source>
</evidence>
<evidence type="ECO:0000256" key="1">
    <source>
        <dbReference type="SAM" id="MobiDB-lite"/>
    </source>
</evidence>
<dbReference type="PANTHER" id="PTHR15718">
    <property type="entry name" value="G PROTEIN-REGULATED INDUCER OF NEURITE OUTGROWTH C-TERMINAL DOMAIN-CONTAINING PROTEIN"/>
    <property type="match status" value="1"/>
</dbReference>
<name>A0ABQ8FHN8_9FUNG</name>
<proteinExistence type="predicted"/>
<dbReference type="Gene3D" id="3.80.10.10">
    <property type="entry name" value="Ribonuclease Inhibitor"/>
    <property type="match status" value="1"/>
</dbReference>
<feature type="region of interest" description="Disordered" evidence="1">
    <location>
        <begin position="623"/>
        <end position="657"/>
    </location>
</feature>
<dbReference type="SUPFAM" id="SSF52047">
    <property type="entry name" value="RNI-like"/>
    <property type="match status" value="1"/>
</dbReference>
<dbReference type="InterPro" id="IPR026646">
    <property type="entry name" value="GPRIN2-like/GPRIN3"/>
</dbReference>
<dbReference type="PANTHER" id="PTHR15718:SF7">
    <property type="entry name" value="G PROTEIN-REGULATED INDUCER OF NEURITE OUTGROWTH 1"/>
    <property type="match status" value="1"/>
</dbReference>
<comment type="caution">
    <text evidence="2">The sequence shown here is derived from an EMBL/GenBank/DDBJ whole genome shotgun (WGS) entry which is preliminary data.</text>
</comment>
<sequence length="944" mass="101566">MATAPQDDLTLSEVDKAATATAVLSLNKAGASLINHPHNSNNCGPTFSPTKTAFPRSGPGEMSFVPAPAAEANSKIGGTSDPAATILHSVDSKSLTTAVLPDSKDVPVLMETMYKGAADTLPSPKPDAMTANSTQVVHDLNHNVAEPLGTAGSTSAAVAATLQPTSAAPIPLTPVPDRILEHVADSLTASVLSDAMQNVYTEVVATGVATEKGVENSTDRATNVISTSSSILGCAINGASKDPVVEKKADPVVEKKADPVVEKKVEPVVEKTADPVVEKKAEPVVEKKVEPVVEKKADPVVEKKADPVVEKKADPVVEKKVEPVVEKTADPVVEKKADPVVEKKADPVVEKKADPVVEKKVDPVVEKKVEPVVEKKVEPVVEKKVEPVVEKKADPVVEKKVEPVVEKKADPVVEKKVDPVVEKKVEPVVEKKVDPVVEKKVEPVVEKKADPVVEKKVDPVVEKKVDPVVEKKADPVVEKKAEPVVEKKVEPVVEKKADPVVEKKVDPVVEKKVEPVVEKKVDPVVEKKADPVVEKKVDPVVEKKVDPVVEKKVDPVVEKKVDPVVEKKADPVVEKKVDPVVEKKADPVVEKKADPVVEKKADPVVEKKAEPVVEKKVEPVVEKKAEPNHVPSLETSKKFDENSSMEQTLTPHSTSTSEVPLDIVADRPRHSSVYRETPQTATPVLASPAARSIEQGPPVPTSSVTASVRATNPILDELLHSLALINANDPIMVVMDIKDCASFTHEHAVVLGEALKTNTHLRTIFMSNSRVINQSAVEIARGLAHNTGVESVDLSGNNIGPVGMRALAEMLESNSTLLELRLDHQKSITSTGTDAEQAFARALTKNNTLQKLNMSFRDVPSRNQVDRGISRNKESALTGHRIQSGLVPAIQKSRLRLLGRALDPGVENVYTWLRGGVLNGEADLDQRWLDGTVEHESMGTRHDN</sequence>
<protein>
    <submittedName>
        <fullName evidence="2">Uncharacterized protein</fullName>
    </submittedName>
</protein>